<dbReference type="GO" id="GO:0003723">
    <property type="term" value="F:RNA binding"/>
    <property type="evidence" value="ECO:0007669"/>
    <property type="project" value="UniProtKB-KW"/>
</dbReference>
<dbReference type="HOGENOM" id="CLU_002322_0_0_1"/>
<comment type="caution">
    <text evidence="4">The sequence shown here is derived from an EMBL/GenBank/DDBJ whole genome shotgun (WGS) entry which is preliminary data.</text>
</comment>
<keyword evidence="1" id="KW-0548">Nucleotidyltransferase</keyword>
<keyword evidence="5" id="KW-1185">Reference proteome</keyword>
<dbReference type="PANTHER" id="PTHR23079:SF14">
    <property type="entry name" value="RNA-DEPENDENT RNA POLYMERASE"/>
    <property type="match status" value="1"/>
</dbReference>
<feature type="domain" description="RDRP core" evidence="3">
    <location>
        <begin position="456"/>
        <end position="1092"/>
    </location>
</feature>
<dbReference type="EC" id="2.7.7.48" evidence="1"/>
<keyword evidence="1" id="KW-0808">Transferase</keyword>
<feature type="compositionally biased region" description="Low complexity" evidence="2">
    <location>
        <begin position="280"/>
        <end position="291"/>
    </location>
</feature>
<dbReference type="STRING" id="1215338.A0A059IWT2"/>
<dbReference type="Proteomes" id="UP000024533">
    <property type="component" value="Unassembled WGS sequence"/>
</dbReference>
<dbReference type="OrthoDB" id="10055769at2759"/>
<organism evidence="4 5">
    <name type="scientific">Trichophyton interdigitale (strain MR816)</name>
    <dbReference type="NCBI Taxonomy" id="1215338"/>
    <lineage>
        <taxon>Eukaryota</taxon>
        <taxon>Fungi</taxon>
        <taxon>Dikarya</taxon>
        <taxon>Ascomycota</taxon>
        <taxon>Pezizomycotina</taxon>
        <taxon>Eurotiomycetes</taxon>
        <taxon>Eurotiomycetidae</taxon>
        <taxon>Onygenales</taxon>
        <taxon>Arthrodermataceae</taxon>
        <taxon>Trichophyton</taxon>
    </lineage>
</organism>
<evidence type="ECO:0000259" key="3">
    <source>
        <dbReference type="Pfam" id="PF05183"/>
    </source>
</evidence>
<dbReference type="EMBL" id="AOKY01000944">
    <property type="protein sequence ID" value="KDB20070.1"/>
    <property type="molecule type" value="Genomic_DNA"/>
</dbReference>
<evidence type="ECO:0000256" key="2">
    <source>
        <dbReference type="SAM" id="MobiDB-lite"/>
    </source>
</evidence>
<evidence type="ECO:0000313" key="5">
    <source>
        <dbReference type="Proteomes" id="UP000024533"/>
    </source>
</evidence>
<keyword evidence="1" id="KW-0694">RNA-binding</keyword>
<comment type="similarity">
    <text evidence="1">Belongs to the RdRP family.</text>
</comment>
<dbReference type="InterPro" id="IPR007855">
    <property type="entry name" value="RDRP"/>
</dbReference>
<dbReference type="GO" id="GO:0030422">
    <property type="term" value="P:siRNA processing"/>
    <property type="evidence" value="ECO:0007669"/>
    <property type="project" value="TreeGrafter"/>
</dbReference>
<feature type="region of interest" description="Disordered" evidence="2">
    <location>
        <begin position="139"/>
        <end position="178"/>
    </location>
</feature>
<dbReference type="Pfam" id="PF05183">
    <property type="entry name" value="RdRP"/>
    <property type="match status" value="1"/>
</dbReference>
<feature type="region of interest" description="Disordered" evidence="2">
    <location>
        <begin position="272"/>
        <end position="291"/>
    </location>
</feature>
<reference evidence="4 5" key="1">
    <citation type="submission" date="2014-02" db="EMBL/GenBank/DDBJ databases">
        <title>The Genome Sequence of Trichophyton interdigitale MR816.</title>
        <authorList>
            <consortium name="The Broad Institute Genomics Platform"/>
            <person name="Cuomo C.A."/>
            <person name="White T.C."/>
            <person name="Graser Y."/>
            <person name="Martinez-Rossi N."/>
            <person name="Heitman J."/>
            <person name="Young S.K."/>
            <person name="Zeng Q."/>
            <person name="Gargeya S."/>
            <person name="Abouelleil A."/>
            <person name="Alvarado L."/>
            <person name="Chapman S.B."/>
            <person name="Gainer-Dewar J."/>
            <person name="Goldberg J."/>
            <person name="Griggs A."/>
            <person name="Gujja S."/>
            <person name="Hansen M."/>
            <person name="Howarth C."/>
            <person name="Imamovic A."/>
            <person name="Larimer J."/>
            <person name="Martinez D."/>
            <person name="Murphy C."/>
            <person name="Pearson M.D."/>
            <person name="Persinoti G."/>
            <person name="Poon T."/>
            <person name="Priest M."/>
            <person name="Roberts A.D."/>
            <person name="Saif S."/>
            <person name="Shea T.D."/>
            <person name="Sykes S.N."/>
            <person name="Wortman J."/>
            <person name="Nusbaum C."/>
            <person name="Birren B."/>
        </authorList>
    </citation>
    <scope>NUCLEOTIDE SEQUENCE [LARGE SCALE GENOMIC DNA]</scope>
    <source>
        <strain evidence="4 5">MR816</strain>
    </source>
</reference>
<sequence>MNKQRKKSGEGLERIIEDINIGFDLDLPRVQSQGSSESCPAEQKCVNYIAYLYWHDCLHEPLMDLFQWDRKQFPNRQISGRSFQSYFANPLSSTALRRGFDQRLRLRSEKERASVYEYWCKILHDATWIKKNSLAESNSPVRVNSSAATPTTNTPDKCTPETNGSMSSKRKNKNNPEVFSTAPSSPIFDFDTCSSSDACDGGYGSDTYALSDFDKFDGFDFDFAVEALTDIDDYGIVPSAPAKVSVPFTTSPQIDALQSKINDGMIVKKSPSRAMHPGLSNSKSLSFNNSTSPGRSFSSTIVSTVPNSRVPTPLTSFASDTFRSPVYPVMRISPTLTPLDEGKLIPMLSDLVTKGPFSKRLAWFKNIPLRLRYEVERLARACDITPETILSEDVLTEDHSYDTLYQILSRGPYKNKIERSKLCVWRVATESYMDPEKQTMVVFSGQLEWKDERLVLVLNPLKLEKSHRFARRYGADRFLEILLPSKHPSKSGRDAEIFGKALGKWLSNEYHYLIGRRWRAFYLEDLKSKSKANSFSGSGRKAFLFAVDGEDFLGTLPGISPMDETSENHTPMTVEQLVDWHIHYGRNTHQEYSKLFTRIRLGLSRTTATITLRPEEFIYDDDPRQEKMSDGFAMMSRSLGRAIAGSMCLSKVPTCFQGRIAGAKGVWVVAKDDQDIHVKGLRHFETERGYWLVINASQLKVQPPPCDTSLMFDKHQLTFDVSSYSQPPQPVHLNTQFLMVLQDRGTNKEYILSLIPEEADKFYSEFLLVQNGDSAACRAWVRQNGGDASSQIPALNESTFPPSRTVQLNMFLDAGFLPSNLAFVRRVFKENFLGVFVQKLEALKIKIPKSTYVYCIPDPYGVLEEGQIHLDLGDSWEDGTTDLDGIDVLVARAPAHLPSDIQKCRAVFHPALRYLKNVAIFPTKGEVPLASLLSGGDYDGDEVWVCWDQEIVKPFVNYPMPEIPEPEEYGLVKVSRRVGDMPFDRFMENSFIFNMSQNPLGLCTNEHERYCYHRGGIGSPLAIHFSGLLSHLADIRKSGYEYPAENRQKYRESLGPLTLRNPAYKTDKTPEQDRDSITWKSDNILDCLRFEVVEMVKERIYSRLNDDCPSINIPKVDEDLIAPWKQTWDRAIQERNSGCSKLLDAIKKLREQVEAAFETYCRVTDKLSHAAKVTFAAESLMSIQPPDIDHPVAIVWKESAFEWKNLLASCAYQCSPDSWFTWYAAFKTLCDMKARANGHWYSVKASIYHRLTMSKSMMKKIETERRKAETEEELLLLRSLEEQEILDNDSDDDWYSVV</sequence>
<dbReference type="OMA" id="WRVATES"/>
<proteinExistence type="inferred from homology"/>
<gene>
    <name evidence="4" type="ORF">H109_07963</name>
</gene>
<keyword evidence="1" id="KW-0696">RNA-directed RNA polymerase</keyword>
<name>A0A059IWT2_TRIIM</name>
<dbReference type="GO" id="GO:0003968">
    <property type="term" value="F:RNA-directed RNA polymerase activity"/>
    <property type="evidence" value="ECO:0007669"/>
    <property type="project" value="UniProtKB-KW"/>
</dbReference>
<comment type="catalytic activity">
    <reaction evidence="1">
        <text>RNA(n) + a ribonucleoside 5'-triphosphate = RNA(n+1) + diphosphate</text>
        <dbReference type="Rhea" id="RHEA:21248"/>
        <dbReference type="Rhea" id="RHEA-COMP:14527"/>
        <dbReference type="Rhea" id="RHEA-COMP:17342"/>
        <dbReference type="ChEBI" id="CHEBI:33019"/>
        <dbReference type="ChEBI" id="CHEBI:61557"/>
        <dbReference type="ChEBI" id="CHEBI:140395"/>
        <dbReference type="EC" id="2.7.7.48"/>
    </reaction>
</comment>
<protein>
    <recommendedName>
        <fullName evidence="1">RNA-dependent RNA polymerase</fullName>
        <ecNumber evidence="1">2.7.7.48</ecNumber>
    </recommendedName>
</protein>
<dbReference type="PANTHER" id="PTHR23079">
    <property type="entry name" value="RNA-DEPENDENT RNA POLYMERASE"/>
    <property type="match status" value="1"/>
</dbReference>
<evidence type="ECO:0000313" key="4">
    <source>
        <dbReference type="EMBL" id="KDB20070.1"/>
    </source>
</evidence>
<evidence type="ECO:0000256" key="1">
    <source>
        <dbReference type="RuleBase" id="RU363098"/>
    </source>
</evidence>
<dbReference type="GO" id="GO:0031380">
    <property type="term" value="C:nuclear RNA-directed RNA polymerase complex"/>
    <property type="evidence" value="ECO:0007669"/>
    <property type="project" value="TreeGrafter"/>
</dbReference>
<dbReference type="InterPro" id="IPR057596">
    <property type="entry name" value="RDRP_core"/>
</dbReference>
<accession>A0A059IWT2</accession>
<feature type="compositionally biased region" description="Polar residues" evidence="2">
    <location>
        <begin position="139"/>
        <end position="167"/>
    </location>
</feature>